<keyword evidence="3" id="KW-1185">Reference proteome</keyword>
<evidence type="ECO:0000256" key="1">
    <source>
        <dbReference type="SAM" id="MobiDB-lite"/>
    </source>
</evidence>
<proteinExistence type="predicted"/>
<protein>
    <submittedName>
        <fullName evidence="2">Uncharacterized protein</fullName>
    </submittedName>
</protein>
<evidence type="ECO:0000313" key="2">
    <source>
        <dbReference type="EMBL" id="MDR6583217.1"/>
    </source>
</evidence>
<dbReference type="Proteomes" id="UP001260715">
    <property type="component" value="Unassembled WGS sequence"/>
</dbReference>
<sequence length="333" mass="38166">MMVEKKKQSRKGNDNAGMTNRTKKSLVEVVVRTDDRGEWVKPDTMEKFFIDEEAVFPNIEFEFKTEVPGPYLWAWKMTWSAKVSGLSEKDRGRELKTYMDGGSITQEGKSWNARSIGKVIGGILTVTVTVGTEKFIRTVEVLAKQPGKERIVALIRKNNEPLMEKAIAQESRFKHVRDKDFQPIVSGDKGFGAGQLTKDPPTYEQIWSWRINIEESIDRLRKKRAIAEAYLKSEGGAYTPQMLDLETVTGWNGGKYHKWDDASHSWKRIGNIQCDTQTGNIGWDMDKEANTGKSEKELRERDKDSYNKMKKGQDAEHQWKYSGVCYADHLLKN</sequence>
<organism evidence="2 3">
    <name type="scientific">Herbaspirillum frisingense</name>
    <dbReference type="NCBI Taxonomy" id="92645"/>
    <lineage>
        <taxon>Bacteria</taxon>
        <taxon>Pseudomonadati</taxon>
        <taxon>Pseudomonadota</taxon>
        <taxon>Betaproteobacteria</taxon>
        <taxon>Burkholderiales</taxon>
        <taxon>Oxalobacteraceae</taxon>
        <taxon>Herbaspirillum</taxon>
    </lineage>
</organism>
<gene>
    <name evidence="2" type="ORF">J2W50_001415</name>
</gene>
<dbReference type="EMBL" id="JAVDSJ010000002">
    <property type="protein sequence ID" value="MDR6583217.1"/>
    <property type="molecule type" value="Genomic_DNA"/>
</dbReference>
<evidence type="ECO:0000313" key="3">
    <source>
        <dbReference type="Proteomes" id="UP001260715"/>
    </source>
</evidence>
<reference evidence="2 3" key="1">
    <citation type="submission" date="2023-07" db="EMBL/GenBank/DDBJ databases">
        <title>Sorghum-associated microbial communities from plants grown in Nebraska, USA.</title>
        <authorList>
            <person name="Schachtman D."/>
        </authorList>
    </citation>
    <scope>NUCLEOTIDE SEQUENCE [LARGE SCALE GENOMIC DNA]</scope>
    <source>
        <strain evidence="2 3">596</strain>
    </source>
</reference>
<dbReference type="RefSeq" id="WP_102662193.1">
    <property type="nucleotide sequence ID" value="NZ_JAVDSJ010000002.1"/>
</dbReference>
<name>A0ABU1PCK2_9BURK</name>
<comment type="caution">
    <text evidence="2">The sequence shown here is derived from an EMBL/GenBank/DDBJ whole genome shotgun (WGS) entry which is preliminary data.</text>
</comment>
<accession>A0ABU1PCK2</accession>
<feature type="region of interest" description="Disordered" evidence="1">
    <location>
        <begin position="285"/>
        <end position="312"/>
    </location>
</feature>